<dbReference type="GO" id="GO:0008233">
    <property type="term" value="F:peptidase activity"/>
    <property type="evidence" value="ECO:0007669"/>
    <property type="project" value="UniProtKB-KW"/>
</dbReference>
<dbReference type="PIRSF" id="PIRSF005651">
    <property type="entry name" value="HflC"/>
    <property type="match status" value="1"/>
</dbReference>
<dbReference type="InterPro" id="IPR010200">
    <property type="entry name" value="HflC"/>
</dbReference>
<dbReference type="PANTHER" id="PTHR42911">
    <property type="entry name" value="MODULATOR OF FTSH PROTEASE HFLC"/>
    <property type="match status" value="1"/>
</dbReference>
<comment type="subcellular location">
    <subcellularLocation>
        <location evidence="1">Membrane</location>
        <topology evidence="1">Single-pass membrane protein</topology>
    </subcellularLocation>
</comment>
<keyword evidence="10" id="KW-1185">Reference proteome</keyword>
<evidence type="ECO:0000256" key="5">
    <source>
        <dbReference type="ARBA" id="ARBA00023136"/>
    </source>
</evidence>
<evidence type="ECO:0000256" key="2">
    <source>
        <dbReference type="ARBA" id="ARBA00007862"/>
    </source>
</evidence>
<dbReference type="Proteomes" id="UP000602442">
    <property type="component" value="Unassembled WGS sequence"/>
</dbReference>
<sequence length="289" mass="32655">MEKLWQNQKAALIAIAVFIIIALSTIVIVPETQQGVVIRAGEPVRVINRFDPAQEFGATGAGISWRIPGYERVQMVDRRILDLDMEGETVLSNDQQRLEVNAYARYRIFDPVLFVERARNEETLTDQLEPILSSALRQELGRRTFASLLTAERGSAMTNIRDTLDTEARNYGAQIIDVRIKRADLPEGRPLNAAFERMRSEREEEAATIRAGGRRDAQIIRAEAEANAAQIYAEAYNQDPGFYDFYRAMESYRRTFGPVQSGESSENVGDSSVVLSPDNEYLRQFRGGR</sequence>
<evidence type="ECO:0000256" key="4">
    <source>
        <dbReference type="ARBA" id="ARBA00022989"/>
    </source>
</evidence>
<evidence type="ECO:0000256" key="3">
    <source>
        <dbReference type="ARBA" id="ARBA00022692"/>
    </source>
</evidence>
<feature type="transmembrane region" description="Helical" evidence="7">
    <location>
        <begin position="12"/>
        <end position="29"/>
    </location>
</feature>
<evidence type="ECO:0000256" key="7">
    <source>
        <dbReference type="SAM" id="Phobius"/>
    </source>
</evidence>
<evidence type="ECO:0000313" key="10">
    <source>
        <dbReference type="Proteomes" id="UP000602442"/>
    </source>
</evidence>
<comment type="caution">
    <text evidence="9">The sequence shown here is derived from an EMBL/GenBank/DDBJ whole genome shotgun (WGS) entry which is preliminary data.</text>
</comment>
<keyword evidence="4 7" id="KW-1133">Transmembrane helix</keyword>
<evidence type="ECO:0000313" key="9">
    <source>
        <dbReference type="EMBL" id="MBH5321692.1"/>
    </source>
</evidence>
<dbReference type="InterPro" id="IPR001107">
    <property type="entry name" value="Band_7"/>
</dbReference>
<proteinExistence type="inferred from homology"/>
<dbReference type="GO" id="GO:0006508">
    <property type="term" value="P:proteolysis"/>
    <property type="evidence" value="ECO:0007669"/>
    <property type="project" value="UniProtKB-KW"/>
</dbReference>
<feature type="domain" description="Band 7" evidence="8">
    <location>
        <begin position="24"/>
        <end position="199"/>
    </location>
</feature>
<dbReference type="SUPFAM" id="SSF117892">
    <property type="entry name" value="Band 7/SPFH domain"/>
    <property type="match status" value="1"/>
</dbReference>
<comment type="function">
    <text evidence="6">HflC and HflK could regulate a protease.</text>
</comment>
<organism evidence="9 10">
    <name type="scientific">Aurantiacibacter sediminis</name>
    <dbReference type="NCBI Taxonomy" id="2793064"/>
    <lineage>
        <taxon>Bacteria</taxon>
        <taxon>Pseudomonadati</taxon>
        <taxon>Pseudomonadota</taxon>
        <taxon>Alphaproteobacteria</taxon>
        <taxon>Sphingomonadales</taxon>
        <taxon>Erythrobacteraceae</taxon>
        <taxon>Aurantiacibacter</taxon>
    </lineage>
</organism>
<evidence type="ECO:0000259" key="8">
    <source>
        <dbReference type="SMART" id="SM00244"/>
    </source>
</evidence>
<keyword evidence="3 7" id="KW-0812">Transmembrane</keyword>
<dbReference type="EMBL" id="JAEANY010000001">
    <property type="protein sequence ID" value="MBH5321692.1"/>
    <property type="molecule type" value="Genomic_DNA"/>
</dbReference>
<comment type="similarity">
    <text evidence="2 6">Belongs to the band 7/mec-2 family. HflC subfamily.</text>
</comment>
<dbReference type="RefSeq" id="WP_197920330.1">
    <property type="nucleotide sequence ID" value="NZ_CAWPTA010000006.1"/>
</dbReference>
<dbReference type="Gene3D" id="3.30.479.30">
    <property type="entry name" value="Band 7 domain"/>
    <property type="match status" value="1"/>
</dbReference>
<dbReference type="SMART" id="SM00244">
    <property type="entry name" value="PHB"/>
    <property type="match status" value="1"/>
</dbReference>
<name>A0ABS0N151_9SPHN</name>
<dbReference type="CDD" id="cd03405">
    <property type="entry name" value="SPFH_HflC"/>
    <property type="match status" value="1"/>
</dbReference>
<keyword evidence="9" id="KW-0645">Protease</keyword>
<protein>
    <recommendedName>
        <fullName evidence="6">Protein HflC</fullName>
    </recommendedName>
</protein>
<dbReference type="Pfam" id="PF01145">
    <property type="entry name" value="Band_7"/>
    <property type="match status" value="1"/>
</dbReference>
<accession>A0ABS0N151</accession>
<dbReference type="InterPro" id="IPR036013">
    <property type="entry name" value="Band_7/SPFH_dom_sf"/>
</dbReference>
<keyword evidence="9" id="KW-0378">Hydrolase</keyword>
<evidence type="ECO:0000256" key="1">
    <source>
        <dbReference type="ARBA" id="ARBA00004167"/>
    </source>
</evidence>
<evidence type="ECO:0000256" key="6">
    <source>
        <dbReference type="PIRNR" id="PIRNR005651"/>
    </source>
</evidence>
<keyword evidence="5 7" id="KW-0472">Membrane</keyword>
<reference evidence="9 10" key="1">
    <citation type="submission" date="2020-11" db="EMBL/GenBank/DDBJ databases">
        <title>Erythrobacter sediminis sp. nov., a marine bacterium from a tidal flat of Garorim Bay.</title>
        <authorList>
            <person name="Kim D."/>
            <person name="Yoo Y."/>
            <person name="Kim J.-J."/>
        </authorList>
    </citation>
    <scope>NUCLEOTIDE SEQUENCE [LARGE SCALE GENOMIC DNA]</scope>
    <source>
        <strain evidence="9 10">JGD-13</strain>
    </source>
</reference>
<dbReference type="PANTHER" id="PTHR42911:SF1">
    <property type="entry name" value="MODULATOR OF FTSH PROTEASE HFLC"/>
    <property type="match status" value="1"/>
</dbReference>
<gene>
    <name evidence="9" type="ORF">I5L03_03715</name>
</gene>